<dbReference type="CDD" id="cd04301">
    <property type="entry name" value="NAT_SF"/>
    <property type="match status" value="1"/>
</dbReference>
<name>A0A3E1YDB8_9BACT</name>
<dbReference type="InterPro" id="IPR000182">
    <property type="entry name" value="GNAT_dom"/>
</dbReference>
<sequence length="168" mass="19991">MIHLTPTLTADKYTKHLYINSFPKHERRLWTKQLELLKQNQLKLLKILNEEQEVGFIFYWQLNKFAFIEHFAIDPNARGGGIGSQVMNKVAEILKTIILEVEPPLTEMAKRRINFYERLGYQTFNDTYLQPPYNPHNPPLELRLMYLNLPSELTYEEVKNELYSTVYK</sequence>
<dbReference type="PROSITE" id="PS51186">
    <property type="entry name" value="GNAT"/>
    <property type="match status" value="1"/>
</dbReference>
<dbReference type="Proteomes" id="UP000260644">
    <property type="component" value="Unassembled WGS sequence"/>
</dbReference>
<dbReference type="OrthoDB" id="9127144at2"/>
<gene>
    <name evidence="2" type="ORF">DVR12_04435</name>
</gene>
<feature type="domain" description="N-acetyltransferase" evidence="1">
    <location>
        <begin position="1"/>
        <end position="150"/>
    </location>
</feature>
<keyword evidence="2" id="KW-0808">Transferase</keyword>
<accession>A0A3E1YDB8</accession>
<protein>
    <submittedName>
        <fullName evidence="2">N-acetyltransferase</fullName>
    </submittedName>
</protein>
<comment type="caution">
    <text evidence="2">The sequence shown here is derived from an EMBL/GenBank/DDBJ whole genome shotgun (WGS) entry which is preliminary data.</text>
</comment>
<dbReference type="EMBL" id="QPMM01000002">
    <property type="protein sequence ID" value="RFS24464.1"/>
    <property type="molecule type" value="Genomic_DNA"/>
</dbReference>
<dbReference type="SUPFAM" id="SSF55729">
    <property type="entry name" value="Acyl-CoA N-acyltransferases (Nat)"/>
    <property type="match status" value="1"/>
</dbReference>
<evidence type="ECO:0000313" key="2">
    <source>
        <dbReference type="EMBL" id="RFS24464.1"/>
    </source>
</evidence>
<dbReference type="Pfam" id="PF13508">
    <property type="entry name" value="Acetyltransf_7"/>
    <property type="match status" value="1"/>
</dbReference>
<organism evidence="2 3">
    <name type="scientific">Chitinophaga silvatica</name>
    <dbReference type="NCBI Taxonomy" id="2282649"/>
    <lineage>
        <taxon>Bacteria</taxon>
        <taxon>Pseudomonadati</taxon>
        <taxon>Bacteroidota</taxon>
        <taxon>Chitinophagia</taxon>
        <taxon>Chitinophagales</taxon>
        <taxon>Chitinophagaceae</taxon>
        <taxon>Chitinophaga</taxon>
    </lineage>
</organism>
<dbReference type="Gene3D" id="3.40.630.30">
    <property type="match status" value="1"/>
</dbReference>
<dbReference type="InterPro" id="IPR016181">
    <property type="entry name" value="Acyl_CoA_acyltransferase"/>
</dbReference>
<reference evidence="2 3" key="1">
    <citation type="submission" date="2018-07" db="EMBL/GenBank/DDBJ databases">
        <title>Chitinophaga K2CV101002-2 sp. nov., isolated from a monsoon evergreen broad-leaved forest soil.</title>
        <authorList>
            <person name="Lv Y."/>
        </authorList>
    </citation>
    <scope>NUCLEOTIDE SEQUENCE [LARGE SCALE GENOMIC DNA]</scope>
    <source>
        <strain evidence="2 3">GDMCC 1.1288</strain>
    </source>
</reference>
<keyword evidence="3" id="KW-1185">Reference proteome</keyword>
<evidence type="ECO:0000313" key="3">
    <source>
        <dbReference type="Proteomes" id="UP000260644"/>
    </source>
</evidence>
<dbReference type="AlphaFoldDB" id="A0A3E1YDB8"/>
<evidence type="ECO:0000259" key="1">
    <source>
        <dbReference type="PROSITE" id="PS51186"/>
    </source>
</evidence>
<dbReference type="GO" id="GO:0016747">
    <property type="term" value="F:acyltransferase activity, transferring groups other than amino-acyl groups"/>
    <property type="evidence" value="ECO:0007669"/>
    <property type="project" value="InterPro"/>
</dbReference>
<proteinExistence type="predicted"/>
<dbReference type="RefSeq" id="WP_116974273.1">
    <property type="nucleotide sequence ID" value="NZ_QPMM01000002.1"/>
</dbReference>